<dbReference type="AlphaFoldDB" id="A0A3P1WWG2"/>
<name>A0A3P1WWG2_9ACTN</name>
<dbReference type="Proteomes" id="UP000280935">
    <property type="component" value="Unassembled WGS sequence"/>
</dbReference>
<feature type="region of interest" description="Disordered" evidence="6">
    <location>
        <begin position="67"/>
        <end position="91"/>
    </location>
</feature>
<dbReference type="Gene3D" id="3.40.30.10">
    <property type="entry name" value="Glutaredoxin"/>
    <property type="match status" value="1"/>
</dbReference>
<proteinExistence type="inferred from homology"/>
<comment type="similarity">
    <text evidence="1">Belongs to the thioredoxin family. DsbA subfamily.</text>
</comment>
<keyword evidence="5" id="KW-0676">Redox-active center</keyword>
<sequence>MTMTDDKPEHDQAGQKADNSATPWKIATAILAVLVVAGAAVFSQRSQTGSPQTVPAATVTVTVSGAGESLMPADPGAAAESPAADAAPTPGSREEFLLSLARRQEGDPLAKGRVDAPVVMTEWADYRCPFCSVFGEETLPQLQPLIDDGTLRVEFRDLAIFGDESVNAAAGARAAGNQGLFWEFQLALYKELPNNGHPPVSDDLVVKIARQVGVSDMARFEADYRSEETRALVTKDTEEAKQLGVNSTPTFVVGSQVVQGAQPVDVFQKVIAEEKDKAA</sequence>
<dbReference type="Pfam" id="PF13462">
    <property type="entry name" value="Thioredoxin_4"/>
    <property type="match status" value="1"/>
</dbReference>
<organism evidence="9 10">
    <name type="scientific">Arachnia propionica</name>
    <dbReference type="NCBI Taxonomy" id="1750"/>
    <lineage>
        <taxon>Bacteria</taxon>
        <taxon>Bacillati</taxon>
        <taxon>Actinomycetota</taxon>
        <taxon>Actinomycetes</taxon>
        <taxon>Propionibacteriales</taxon>
        <taxon>Propionibacteriaceae</taxon>
        <taxon>Arachnia</taxon>
    </lineage>
</organism>
<dbReference type="InterPro" id="IPR013766">
    <property type="entry name" value="Thioredoxin_domain"/>
</dbReference>
<protein>
    <submittedName>
        <fullName evidence="9">Disulfide bond formation protein</fullName>
    </submittedName>
</protein>
<dbReference type="PANTHER" id="PTHR13887">
    <property type="entry name" value="GLUTATHIONE S-TRANSFERASE KAPPA"/>
    <property type="match status" value="1"/>
</dbReference>
<evidence type="ECO:0000256" key="3">
    <source>
        <dbReference type="ARBA" id="ARBA00023002"/>
    </source>
</evidence>
<dbReference type="SUPFAM" id="SSF52833">
    <property type="entry name" value="Thioredoxin-like"/>
    <property type="match status" value="1"/>
</dbReference>
<keyword evidence="3" id="KW-0560">Oxidoreductase</keyword>
<gene>
    <name evidence="9" type="ORF">EII35_02800</name>
</gene>
<keyword evidence="2" id="KW-0732">Signal</keyword>
<keyword evidence="7" id="KW-0812">Transmembrane</keyword>
<comment type="caution">
    <text evidence="9">The sequence shown here is derived from an EMBL/GenBank/DDBJ whole genome shotgun (WGS) entry which is preliminary data.</text>
</comment>
<evidence type="ECO:0000259" key="8">
    <source>
        <dbReference type="PROSITE" id="PS51352"/>
    </source>
</evidence>
<dbReference type="InterPro" id="IPR036249">
    <property type="entry name" value="Thioredoxin-like_sf"/>
</dbReference>
<keyword evidence="7" id="KW-1133">Transmembrane helix</keyword>
<reference evidence="9 10" key="1">
    <citation type="submission" date="2018-11" db="EMBL/GenBank/DDBJ databases">
        <title>Genomes From Bacteria Associated with the Canine Oral Cavity: a Test Case for Automated Genome-Based Taxonomic Assignment.</title>
        <authorList>
            <person name="Coil D.A."/>
            <person name="Jospin G."/>
            <person name="Darling A.E."/>
            <person name="Wallis C."/>
            <person name="Davis I.J."/>
            <person name="Harris S."/>
            <person name="Eisen J.A."/>
            <person name="Holcombe L.J."/>
            <person name="O'Flynn C."/>
        </authorList>
    </citation>
    <scope>NUCLEOTIDE SEQUENCE [LARGE SCALE GENOMIC DNA]</scope>
    <source>
        <strain evidence="9 10">OH2822_COT-296</strain>
    </source>
</reference>
<feature type="compositionally biased region" description="Low complexity" evidence="6">
    <location>
        <begin position="72"/>
        <end position="90"/>
    </location>
</feature>
<dbReference type="EMBL" id="RQYT01000003">
    <property type="protein sequence ID" value="RRD50994.1"/>
    <property type="molecule type" value="Genomic_DNA"/>
</dbReference>
<dbReference type="GO" id="GO:0016491">
    <property type="term" value="F:oxidoreductase activity"/>
    <property type="evidence" value="ECO:0007669"/>
    <property type="project" value="UniProtKB-KW"/>
</dbReference>
<accession>A0A3P1WWG2</accession>
<dbReference type="OrthoDB" id="117402at2"/>
<evidence type="ECO:0000256" key="1">
    <source>
        <dbReference type="ARBA" id="ARBA00005791"/>
    </source>
</evidence>
<feature type="domain" description="Thioredoxin" evidence="8">
    <location>
        <begin position="75"/>
        <end position="276"/>
    </location>
</feature>
<evidence type="ECO:0000256" key="6">
    <source>
        <dbReference type="SAM" id="MobiDB-lite"/>
    </source>
</evidence>
<dbReference type="InterPro" id="IPR012336">
    <property type="entry name" value="Thioredoxin-like_fold"/>
</dbReference>
<dbReference type="PROSITE" id="PS51352">
    <property type="entry name" value="THIOREDOXIN_2"/>
    <property type="match status" value="1"/>
</dbReference>
<dbReference type="PANTHER" id="PTHR13887:SF14">
    <property type="entry name" value="DISULFIDE BOND FORMATION PROTEIN D"/>
    <property type="match status" value="1"/>
</dbReference>
<keyword evidence="7" id="KW-0472">Membrane</keyword>
<feature type="compositionally biased region" description="Basic and acidic residues" evidence="6">
    <location>
        <begin position="1"/>
        <end position="13"/>
    </location>
</feature>
<evidence type="ECO:0000313" key="9">
    <source>
        <dbReference type="EMBL" id="RRD50994.1"/>
    </source>
</evidence>
<keyword evidence="4" id="KW-1015">Disulfide bond</keyword>
<evidence type="ECO:0000256" key="4">
    <source>
        <dbReference type="ARBA" id="ARBA00023157"/>
    </source>
</evidence>
<feature type="transmembrane region" description="Helical" evidence="7">
    <location>
        <begin position="24"/>
        <end position="42"/>
    </location>
</feature>
<evidence type="ECO:0000313" key="10">
    <source>
        <dbReference type="Proteomes" id="UP000280935"/>
    </source>
</evidence>
<evidence type="ECO:0000256" key="7">
    <source>
        <dbReference type="SAM" id="Phobius"/>
    </source>
</evidence>
<feature type="region of interest" description="Disordered" evidence="6">
    <location>
        <begin position="1"/>
        <end position="20"/>
    </location>
</feature>
<evidence type="ECO:0000256" key="2">
    <source>
        <dbReference type="ARBA" id="ARBA00022729"/>
    </source>
</evidence>
<evidence type="ECO:0000256" key="5">
    <source>
        <dbReference type="ARBA" id="ARBA00023284"/>
    </source>
</evidence>